<feature type="domain" description="AB hydrolase-1" evidence="1">
    <location>
        <begin position="29"/>
        <end position="255"/>
    </location>
</feature>
<dbReference type="SUPFAM" id="SSF53474">
    <property type="entry name" value="alpha/beta-Hydrolases"/>
    <property type="match status" value="1"/>
</dbReference>
<organism evidence="2 3">
    <name type="scientific">Paragemmobacter amnigenus</name>
    <dbReference type="NCBI Taxonomy" id="2852097"/>
    <lineage>
        <taxon>Bacteria</taxon>
        <taxon>Pseudomonadati</taxon>
        <taxon>Pseudomonadota</taxon>
        <taxon>Alphaproteobacteria</taxon>
        <taxon>Rhodobacterales</taxon>
        <taxon>Paracoccaceae</taxon>
        <taxon>Paragemmobacter</taxon>
    </lineage>
</organism>
<dbReference type="InterPro" id="IPR000073">
    <property type="entry name" value="AB_hydrolase_1"/>
</dbReference>
<comment type="caution">
    <text evidence="2">The sequence shown here is derived from an EMBL/GenBank/DDBJ whole genome shotgun (WGS) entry which is preliminary data.</text>
</comment>
<dbReference type="PRINTS" id="PR00111">
    <property type="entry name" value="ABHYDROLASE"/>
</dbReference>
<dbReference type="PANTHER" id="PTHR43798">
    <property type="entry name" value="MONOACYLGLYCEROL LIPASE"/>
    <property type="match status" value="1"/>
</dbReference>
<gene>
    <name evidence="2" type="ORF">GU927_019175</name>
</gene>
<evidence type="ECO:0000313" key="2">
    <source>
        <dbReference type="EMBL" id="MBU9699968.1"/>
    </source>
</evidence>
<evidence type="ECO:0000259" key="1">
    <source>
        <dbReference type="Pfam" id="PF12697"/>
    </source>
</evidence>
<dbReference type="RefSeq" id="WP_161764023.1">
    <property type="nucleotide sequence ID" value="NZ_JAAATX020000016.1"/>
</dbReference>
<proteinExistence type="predicted"/>
<dbReference type="Pfam" id="PF12697">
    <property type="entry name" value="Abhydrolase_6"/>
    <property type="match status" value="1"/>
</dbReference>
<dbReference type="Gene3D" id="3.40.50.1820">
    <property type="entry name" value="alpha/beta hydrolase"/>
    <property type="match status" value="1"/>
</dbReference>
<keyword evidence="3" id="KW-1185">Reference proteome</keyword>
<protein>
    <submittedName>
        <fullName evidence="2">Alpha/beta hydrolase</fullName>
    </submittedName>
</protein>
<sequence length="274" mass="28946">MMSKTLLLSDGAEVGLIEVGPKDGTGEALVLIHGVGLNARAWAPQIAALAATHRVFALDMPGHGRSDLLSAGARLPDYVDWAARTILALGVGAVNVAGHSMGALIATGLAADYPELIRRVAVLNAVHRRTAEARAAVTARAEAMARGEFDAQAPLARWFTDADAPIRAQVARWLQEVDRAGYAAAYRAFATGDDVYADRWGGILCPALVLTGDGDANSTPEMTRTMAATAPRGRAVVVEGHRHMVNLTAPDRVTAALRDWLQTPLMAETEGLRA</sequence>
<dbReference type="InterPro" id="IPR029058">
    <property type="entry name" value="AB_hydrolase_fold"/>
</dbReference>
<accession>A0ABS6J899</accession>
<keyword evidence="2" id="KW-0378">Hydrolase</keyword>
<dbReference type="GO" id="GO:0016787">
    <property type="term" value="F:hydrolase activity"/>
    <property type="evidence" value="ECO:0007669"/>
    <property type="project" value="UniProtKB-KW"/>
</dbReference>
<name>A0ABS6J899_9RHOB</name>
<dbReference type="Proteomes" id="UP000731907">
    <property type="component" value="Unassembled WGS sequence"/>
</dbReference>
<reference evidence="2 3" key="1">
    <citation type="submission" date="2021-06" db="EMBL/GenBank/DDBJ databases">
        <title>Rhodobacteraceae bacterium strain HSP-20.</title>
        <authorList>
            <person name="Chen W.-M."/>
        </authorList>
    </citation>
    <scope>NUCLEOTIDE SEQUENCE [LARGE SCALE GENOMIC DNA]</scope>
    <source>
        <strain evidence="2 3">HSP-20</strain>
    </source>
</reference>
<evidence type="ECO:0000313" key="3">
    <source>
        <dbReference type="Proteomes" id="UP000731907"/>
    </source>
</evidence>
<dbReference type="EMBL" id="JAAATX020000016">
    <property type="protein sequence ID" value="MBU9699968.1"/>
    <property type="molecule type" value="Genomic_DNA"/>
</dbReference>
<dbReference type="InterPro" id="IPR050266">
    <property type="entry name" value="AB_hydrolase_sf"/>
</dbReference>